<keyword evidence="3" id="KW-1185">Reference proteome</keyword>
<keyword evidence="1" id="KW-0472">Membrane</keyword>
<dbReference type="RefSeq" id="WP_111576045.1">
    <property type="nucleotide sequence ID" value="NZ_JBHEEY010000025.1"/>
</dbReference>
<name>A0A364JSN8_9HYPH</name>
<protein>
    <submittedName>
        <fullName evidence="2">Uncharacterized protein</fullName>
    </submittedName>
</protein>
<accession>A0A364JSN8</accession>
<dbReference type="EMBL" id="QLMK01000014">
    <property type="protein sequence ID" value="RAK26317.1"/>
    <property type="molecule type" value="Genomic_DNA"/>
</dbReference>
<dbReference type="AlphaFoldDB" id="A0A364JSN8"/>
<comment type="caution">
    <text evidence="2">The sequence shown here is derived from an EMBL/GenBank/DDBJ whole genome shotgun (WGS) entry which is preliminary data.</text>
</comment>
<gene>
    <name evidence="2" type="ORF">C7374_1142</name>
</gene>
<proteinExistence type="predicted"/>
<sequence>MSFLFTHWRVLAVIGACLAAVALYQFGKRDGYRDAMSDQLQSTIKAERERVADDAKLRDLPDYDFCRLALKRRGLPVEQCDELRGVSQE</sequence>
<keyword evidence="1" id="KW-0812">Transmembrane</keyword>
<evidence type="ECO:0000256" key="1">
    <source>
        <dbReference type="SAM" id="Phobius"/>
    </source>
</evidence>
<evidence type="ECO:0000313" key="2">
    <source>
        <dbReference type="EMBL" id="RAK26317.1"/>
    </source>
</evidence>
<organism evidence="2 3">
    <name type="scientific">Falsochrobactrum ovis</name>
    <dbReference type="NCBI Taxonomy" id="1293442"/>
    <lineage>
        <taxon>Bacteria</taxon>
        <taxon>Pseudomonadati</taxon>
        <taxon>Pseudomonadota</taxon>
        <taxon>Alphaproteobacteria</taxon>
        <taxon>Hyphomicrobiales</taxon>
        <taxon>Brucellaceae</taxon>
        <taxon>Falsochrobactrum</taxon>
    </lineage>
</organism>
<keyword evidence="1" id="KW-1133">Transmembrane helix</keyword>
<reference evidence="2 3" key="1">
    <citation type="submission" date="2018-06" db="EMBL/GenBank/DDBJ databases">
        <title>Genomic Encyclopedia of Type Strains, Phase IV (KMG-IV): sequencing the most valuable type-strain genomes for metagenomic binning, comparative biology and taxonomic classification.</title>
        <authorList>
            <person name="Goeker M."/>
        </authorList>
    </citation>
    <scope>NUCLEOTIDE SEQUENCE [LARGE SCALE GENOMIC DNA]</scope>
    <source>
        <strain evidence="2 3">DSM 26720</strain>
    </source>
</reference>
<feature type="transmembrane region" description="Helical" evidence="1">
    <location>
        <begin position="6"/>
        <end position="26"/>
    </location>
</feature>
<dbReference type="Proteomes" id="UP000249453">
    <property type="component" value="Unassembled WGS sequence"/>
</dbReference>
<evidence type="ECO:0000313" key="3">
    <source>
        <dbReference type="Proteomes" id="UP000249453"/>
    </source>
</evidence>
<dbReference type="OrthoDB" id="8455436at2"/>